<feature type="compositionally biased region" description="Basic and acidic residues" evidence="1">
    <location>
        <begin position="141"/>
        <end position="156"/>
    </location>
</feature>
<feature type="compositionally biased region" description="Acidic residues" evidence="1">
    <location>
        <begin position="104"/>
        <end position="122"/>
    </location>
</feature>
<keyword evidence="2" id="KW-0732">Signal</keyword>
<feature type="region of interest" description="Disordered" evidence="1">
    <location>
        <begin position="53"/>
        <end position="206"/>
    </location>
</feature>
<proteinExistence type="predicted"/>
<dbReference type="AlphaFoldDB" id="A0AA40CJG5"/>
<evidence type="ECO:0000256" key="1">
    <source>
        <dbReference type="SAM" id="MobiDB-lite"/>
    </source>
</evidence>
<protein>
    <submittedName>
        <fullName evidence="3">Uncharacterized protein</fullName>
    </submittedName>
</protein>
<feature type="chain" id="PRO_5041247531" evidence="2">
    <location>
        <begin position="25"/>
        <end position="332"/>
    </location>
</feature>
<sequence length="332" mass="35872">MSTSTHQMMIALICFGALTTLGVSTPSSAVFFFCFFTGICTIVRLDWHDNPAEGRSDETSADTAHPASETSPGRLESAVTPGPESPDTAYDSMHTCPDHGTDTASDELVYDDEDIGNENEDAPAERGSFTFTYKPQPRNAGDVEGRGIHHVFRLDTDSESAEDNEDEAHSTVGSSPRGRAFADDDTESAWHNKGSPSRPSSPDLPRVGIDYAQLRMLSSNDVLPVANEANDANDSVDLAAANASEAMISRAALDTPIRYRLNEDGSLNTMAAPLSPGIDNSTFDESEPTRIKKAVESDMDEDGDIGDQVLTSELETVTFRKKKRGRAYTRGH</sequence>
<gene>
    <name evidence="3" type="ORF">B0T16DRAFT_448324</name>
</gene>
<name>A0AA40CJG5_9PEZI</name>
<comment type="caution">
    <text evidence="3">The sequence shown here is derived from an EMBL/GenBank/DDBJ whole genome shotgun (WGS) entry which is preliminary data.</text>
</comment>
<dbReference type="EMBL" id="JAULSV010000006">
    <property type="protein sequence ID" value="KAK0640655.1"/>
    <property type="molecule type" value="Genomic_DNA"/>
</dbReference>
<accession>A0AA40CJG5</accession>
<feature type="signal peptide" evidence="2">
    <location>
        <begin position="1"/>
        <end position="24"/>
    </location>
</feature>
<feature type="compositionally biased region" description="Acidic residues" evidence="1">
    <location>
        <begin position="157"/>
        <end position="166"/>
    </location>
</feature>
<keyword evidence="4" id="KW-1185">Reference proteome</keyword>
<organism evidence="3 4">
    <name type="scientific">Cercophora newfieldiana</name>
    <dbReference type="NCBI Taxonomy" id="92897"/>
    <lineage>
        <taxon>Eukaryota</taxon>
        <taxon>Fungi</taxon>
        <taxon>Dikarya</taxon>
        <taxon>Ascomycota</taxon>
        <taxon>Pezizomycotina</taxon>
        <taxon>Sordariomycetes</taxon>
        <taxon>Sordariomycetidae</taxon>
        <taxon>Sordariales</taxon>
        <taxon>Lasiosphaeriaceae</taxon>
        <taxon>Cercophora</taxon>
    </lineage>
</organism>
<evidence type="ECO:0000313" key="4">
    <source>
        <dbReference type="Proteomes" id="UP001174936"/>
    </source>
</evidence>
<evidence type="ECO:0000256" key="2">
    <source>
        <dbReference type="SAM" id="SignalP"/>
    </source>
</evidence>
<dbReference type="Proteomes" id="UP001174936">
    <property type="component" value="Unassembled WGS sequence"/>
</dbReference>
<reference evidence="3" key="1">
    <citation type="submission" date="2023-06" db="EMBL/GenBank/DDBJ databases">
        <title>Genome-scale phylogeny and comparative genomics of the fungal order Sordariales.</title>
        <authorList>
            <consortium name="Lawrence Berkeley National Laboratory"/>
            <person name="Hensen N."/>
            <person name="Bonometti L."/>
            <person name="Westerberg I."/>
            <person name="Brannstrom I.O."/>
            <person name="Guillou S."/>
            <person name="Cros-Aarteil S."/>
            <person name="Calhoun S."/>
            <person name="Haridas S."/>
            <person name="Kuo A."/>
            <person name="Mondo S."/>
            <person name="Pangilinan J."/>
            <person name="Riley R."/>
            <person name="Labutti K."/>
            <person name="Andreopoulos B."/>
            <person name="Lipzen A."/>
            <person name="Chen C."/>
            <person name="Yanf M."/>
            <person name="Daum C."/>
            <person name="Ng V."/>
            <person name="Clum A."/>
            <person name="Steindorff A."/>
            <person name="Ohm R."/>
            <person name="Martin F."/>
            <person name="Silar P."/>
            <person name="Natvig D."/>
            <person name="Lalanne C."/>
            <person name="Gautier V."/>
            <person name="Ament-Velasquez S.L."/>
            <person name="Kruys A."/>
            <person name="Hutchinson M.I."/>
            <person name="Powell A.J."/>
            <person name="Barry K."/>
            <person name="Miller A.N."/>
            <person name="Grigoriev I.V."/>
            <person name="Debuchy R."/>
            <person name="Gladieux P."/>
            <person name="Thoren M.H."/>
            <person name="Johannesson H."/>
        </authorList>
    </citation>
    <scope>NUCLEOTIDE SEQUENCE</scope>
    <source>
        <strain evidence="3">SMH2532-1</strain>
    </source>
</reference>
<feature type="compositionally biased region" description="Low complexity" evidence="1">
    <location>
        <begin position="195"/>
        <end position="206"/>
    </location>
</feature>
<evidence type="ECO:0000313" key="3">
    <source>
        <dbReference type="EMBL" id="KAK0640655.1"/>
    </source>
</evidence>